<gene>
    <name evidence="1" type="ORF">GCM10025868_23870</name>
</gene>
<dbReference type="Proteomes" id="UP001157017">
    <property type="component" value="Unassembled WGS sequence"/>
</dbReference>
<organism evidence="1 2">
    <name type="scientific">Angustibacter aerolatus</name>
    <dbReference type="NCBI Taxonomy" id="1162965"/>
    <lineage>
        <taxon>Bacteria</taxon>
        <taxon>Bacillati</taxon>
        <taxon>Actinomycetota</taxon>
        <taxon>Actinomycetes</taxon>
        <taxon>Kineosporiales</taxon>
        <taxon>Kineosporiaceae</taxon>
    </lineage>
</organism>
<evidence type="ECO:0000313" key="2">
    <source>
        <dbReference type="Proteomes" id="UP001157017"/>
    </source>
</evidence>
<comment type="caution">
    <text evidence="1">The sequence shown here is derived from an EMBL/GenBank/DDBJ whole genome shotgun (WGS) entry which is preliminary data.</text>
</comment>
<name>A0ABQ6JJU2_9ACTN</name>
<keyword evidence="2" id="KW-1185">Reference proteome</keyword>
<sequence length="70" mass="7494">MPGVTEPDDVLPLGTVIGEGLAVAGRPAGRRAVREWLADRDAEALRGTRLDQVPAALRTRVLTEPGRRPP</sequence>
<dbReference type="EMBL" id="BSUZ01000001">
    <property type="protein sequence ID" value="GMA87137.1"/>
    <property type="molecule type" value="Genomic_DNA"/>
</dbReference>
<protein>
    <submittedName>
        <fullName evidence="1">Uncharacterized protein</fullName>
    </submittedName>
</protein>
<accession>A0ABQ6JJU2</accession>
<evidence type="ECO:0000313" key="1">
    <source>
        <dbReference type="EMBL" id="GMA87137.1"/>
    </source>
</evidence>
<reference evidence="2" key="1">
    <citation type="journal article" date="2019" name="Int. J. Syst. Evol. Microbiol.">
        <title>The Global Catalogue of Microorganisms (GCM) 10K type strain sequencing project: providing services to taxonomists for standard genome sequencing and annotation.</title>
        <authorList>
            <consortium name="The Broad Institute Genomics Platform"/>
            <consortium name="The Broad Institute Genome Sequencing Center for Infectious Disease"/>
            <person name="Wu L."/>
            <person name="Ma J."/>
        </authorList>
    </citation>
    <scope>NUCLEOTIDE SEQUENCE [LARGE SCALE GENOMIC DNA]</scope>
    <source>
        <strain evidence="2">NBRC 108730</strain>
    </source>
</reference>
<proteinExistence type="predicted"/>